<evidence type="ECO:0000313" key="1">
    <source>
        <dbReference type="EMBL" id="QIM16317.1"/>
    </source>
</evidence>
<reference evidence="1 2" key="1">
    <citation type="submission" date="2020-03" db="EMBL/GenBank/DDBJ databases">
        <title>Leucobacter sp. nov., isolated from beetles.</title>
        <authorList>
            <person name="Hyun D.-W."/>
            <person name="Bae J.-W."/>
        </authorList>
    </citation>
    <scope>NUCLEOTIDE SEQUENCE [LARGE SCALE GENOMIC DNA]</scope>
    <source>
        <strain evidence="1 2">HDW9B</strain>
    </source>
</reference>
<protein>
    <submittedName>
        <fullName evidence="1">Uncharacterized protein</fullName>
    </submittedName>
</protein>
<dbReference type="KEGG" id="lins:G7067_07590"/>
<dbReference type="AlphaFoldDB" id="A0A6G8FIW8"/>
<name>A0A6G8FIW8_9MICO</name>
<organism evidence="1 2">
    <name type="scientific">Leucobacter insecticola</name>
    <dbReference type="NCBI Taxonomy" id="2714934"/>
    <lineage>
        <taxon>Bacteria</taxon>
        <taxon>Bacillati</taxon>
        <taxon>Actinomycetota</taxon>
        <taxon>Actinomycetes</taxon>
        <taxon>Micrococcales</taxon>
        <taxon>Microbacteriaceae</taxon>
        <taxon>Leucobacter</taxon>
    </lineage>
</organism>
<dbReference type="EMBL" id="CP049934">
    <property type="protein sequence ID" value="QIM16317.1"/>
    <property type="molecule type" value="Genomic_DNA"/>
</dbReference>
<dbReference type="Proteomes" id="UP000501387">
    <property type="component" value="Chromosome"/>
</dbReference>
<dbReference type="RefSeq" id="WP_166323217.1">
    <property type="nucleotide sequence ID" value="NZ_CP049934.1"/>
</dbReference>
<keyword evidence="2" id="KW-1185">Reference proteome</keyword>
<proteinExistence type="predicted"/>
<evidence type="ECO:0000313" key="2">
    <source>
        <dbReference type="Proteomes" id="UP000501387"/>
    </source>
</evidence>
<gene>
    <name evidence="1" type="ORF">G7067_07590</name>
</gene>
<accession>A0A6G8FIW8</accession>
<sequence length="293" mass="33293">MKNSDEPRVLRPGEDYSLWPYMKWARAQQLSGQLYHSVNMQSVSSRSGLDVEIAQDKLSATFLVREAAPMPVHEWSLLLGDVLHNYRSALDALAWELAHLDGRQPHPKHVRQLYFPICISKTEWDRKVKGPFASIPIDIRRRLYAVQPFHAEPVEEGILVILHKLDIADKHKAQVKANAVVRDRSTCRYSFRLEGNQPMPVSGDRPAHEWLTDGSPVRVGQPIFKMNSPIPIEWAESDMPLPLKLTVELGESEYEIFPLLEMIEGQFGATLHILNTGRPPGQPDRIYGPLEEG</sequence>